<dbReference type="InterPro" id="IPR036689">
    <property type="entry name" value="ESAT-6-like_sf"/>
</dbReference>
<sequence length="93" mass="10317">MIHYNFANIGQAADDITGTAKRIDGILDDLKKDLQPLVTEWEGESATSYQAAQKKWDDSAQDLNYVLGEVARAVRDSNDRMSQINTNAANSWA</sequence>
<dbReference type="InterPro" id="IPR010310">
    <property type="entry name" value="T7SS_ESAT-6-like"/>
</dbReference>
<dbReference type="EMBL" id="JADKMY010000001">
    <property type="protein sequence ID" value="MBF4552933.1"/>
    <property type="molecule type" value="Genomic_DNA"/>
</dbReference>
<keyword evidence="3" id="KW-1185">Reference proteome</keyword>
<evidence type="ECO:0000256" key="1">
    <source>
        <dbReference type="RuleBase" id="RU362001"/>
    </source>
</evidence>
<gene>
    <name evidence="2" type="ORF">IRY30_02400</name>
</gene>
<proteinExistence type="inferred from homology"/>
<accession>A0ABR9ZHS9</accession>
<comment type="caution">
    <text evidence="2">The sequence shown here is derived from an EMBL/GenBank/DDBJ whole genome shotgun (WGS) entry which is preliminary data.</text>
</comment>
<protein>
    <recommendedName>
        <fullName evidence="1">ESAT-6-like protein</fullName>
    </recommendedName>
</protein>
<dbReference type="RefSeq" id="WP_194555800.1">
    <property type="nucleotide sequence ID" value="NZ_JADKMY010000001.1"/>
</dbReference>
<comment type="similarity">
    <text evidence="1">Belongs to the WXG100 family.</text>
</comment>
<reference evidence="2 3" key="1">
    <citation type="submission" date="2020-10" db="EMBL/GenBank/DDBJ databases">
        <title>Novel species in genus Corynebacterium.</title>
        <authorList>
            <person name="Zhang G."/>
        </authorList>
    </citation>
    <scope>NUCLEOTIDE SEQUENCE [LARGE SCALE GENOMIC DNA]</scope>
    <source>
        <strain evidence="2 3">DSM 45110</strain>
    </source>
</reference>
<dbReference type="Gene3D" id="1.10.287.1060">
    <property type="entry name" value="ESAT-6-like"/>
    <property type="match status" value="1"/>
</dbReference>
<dbReference type="NCBIfam" id="TIGR03930">
    <property type="entry name" value="WXG100_ESAT6"/>
    <property type="match status" value="1"/>
</dbReference>
<dbReference type="Pfam" id="PF06013">
    <property type="entry name" value="WXG100"/>
    <property type="match status" value="1"/>
</dbReference>
<name>A0ABR9ZHS9_9CORY</name>
<evidence type="ECO:0000313" key="3">
    <source>
        <dbReference type="Proteomes" id="UP000635902"/>
    </source>
</evidence>
<dbReference type="SUPFAM" id="SSF140453">
    <property type="entry name" value="EsxAB dimer-like"/>
    <property type="match status" value="1"/>
</dbReference>
<dbReference type="Proteomes" id="UP000635902">
    <property type="component" value="Unassembled WGS sequence"/>
</dbReference>
<organism evidence="2 3">
    <name type="scientific">Corynebacterium suicordis DSM 45110</name>
    <dbReference type="NCBI Taxonomy" id="1121369"/>
    <lineage>
        <taxon>Bacteria</taxon>
        <taxon>Bacillati</taxon>
        <taxon>Actinomycetota</taxon>
        <taxon>Actinomycetes</taxon>
        <taxon>Mycobacteriales</taxon>
        <taxon>Corynebacteriaceae</taxon>
        <taxon>Corynebacterium</taxon>
    </lineage>
</organism>
<evidence type="ECO:0000313" key="2">
    <source>
        <dbReference type="EMBL" id="MBF4552933.1"/>
    </source>
</evidence>